<dbReference type="InterPro" id="IPR009081">
    <property type="entry name" value="PP-bd_ACP"/>
</dbReference>
<keyword evidence="3" id="KW-0472">Membrane</keyword>
<feature type="transmembrane region" description="Helical" evidence="3">
    <location>
        <begin position="1223"/>
        <end position="1247"/>
    </location>
</feature>
<protein>
    <submittedName>
        <fullName evidence="5">Pls/PosA family non-ribosomal peptide synthetase</fullName>
    </submittedName>
</protein>
<name>A0ABW5G1N0_9PSEU</name>
<organism evidence="5 6">
    <name type="scientific">Amycolatopsis pigmentata</name>
    <dbReference type="NCBI Taxonomy" id="450801"/>
    <lineage>
        <taxon>Bacteria</taxon>
        <taxon>Bacillati</taxon>
        <taxon>Actinomycetota</taxon>
        <taxon>Actinomycetes</taxon>
        <taxon>Pseudonocardiales</taxon>
        <taxon>Pseudonocardiaceae</taxon>
        <taxon>Amycolatopsis</taxon>
    </lineage>
</organism>
<keyword evidence="6" id="KW-1185">Reference proteome</keyword>
<dbReference type="PROSITE" id="PS00455">
    <property type="entry name" value="AMP_BINDING"/>
    <property type="match status" value="1"/>
</dbReference>
<evidence type="ECO:0000313" key="5">
    <source>
        <dbReference type="EMBL" id="MFD2420490.1"/>
    </source>
</evidence>
<dbReference type="Pfam" id="PF00550">
    <property type="entry name" value="PP-binding"/>
    <property type="match status" value="1"/>
</dbReference>
<dbReference type="Gene3D" id="3.30.300.30">
    <property type="match status" value="1"/>
</dbReference>
<reference evidence="6" key="1">
    <citation type="journal article" date="2019" name="Int. J. Syst. Evol. Microbiol.">
        <title>The Global Catalogue of Microorganisms (GCM) 10K type strain sequencing project: providing services to taxonomists for standard genome sequencing and annotation.</title>
        <authorList>
            <consortium name="The Broad Institute Genomics Platform"/>
            <consortium name="The Broad Institute Genome Sequencing Center for Infectious Disease"/>
            <person name="Wu L."/>
            <person name="Ma J."/>
        </authorList>
    </citation>
    <scope>NUCLEOTIDE SEQUENCE [LARGE SCALE GENOMIC DNA]</scope>
    <source>
        <strain evidence="6">CGMCC 4.7645</strain>
    </source>
</reference>
<accession>A0ABW5G1N0</accession>
<dbReference type="InterPro" id="IPR020845">
    <property type="entry name" value="AMP-binding_CS"/>
</dbReference>
<dbReference type="NCBIfam" id="TIGR02353">
    <property type="entry name" value="NRPS_term_dom"/>
    <property type="match status" value="1"/>
</dbReference>
<dbReference type="Pfam" id="PF00501">
    <property type="entry name" value="AMP-binding"/>
    <property type="match status" value="1"/>
</dbReference>
<dbReference type="InterPro" id="IPR012728">
    <property type="entry name" value="Pls/PosA_C"/>
</dbReference>
<dbReference type="PROSITE" id="PS00012">
    <property type="entry name" value="PHOSPHOPANTETHEINE"/>
    <property type="match status" value="1"/>
</dbReference>
<feature type="transmembrane region" description="Helical" evidence="3">
    <location>
        <begin position="1139"/>
        <end position="1162"/>
    </location>
</feature>
<dbReference type="InterPro" id="IPR025110">
    <property type="entry name" value="AMP-bd_C"/>
</dbReference>
<dbReference type="Gene3D" id="3.40.50.12780">
    <property type="entry name" value="N-terminal domain of ligase-like"/>
    <property type="match status" value="1"/>
</dbReference>
<dbReference type="Gene3D" id="1.10.1200.10">
    <property type="entry name" value="ACP-like"/>
    <property type="match status" value="1"/>
</dbReference>
<dbReference type="Proteomes" id="UP001597417">
    <property type="component" value="Unassembled WGS sequence"/>
</dbReference>
<dbReference type="PANTHER" id="PTHR45527">
    <property type="entry name" value="NONRIBOSOMAL PEPTIDE SYNTHETASE"/>
    <property type="match status" value="1"/>
</dbReference>
<dbReference type="InterPro" id="IPR006162">
    <property type="entry name" value="Ppantetheine_attach_site"/>
</dbReference>
<dbReference type="InterPro" id="IPR011004">
    <property type="entry name" value="Trimer_LpxA-like_sf"/>
</dbReference>
<feature type="transmembrane region" description="Helical" evidence="3">
    <location>
        <begin position="660"/>
        <end position="689"/>
    </location>
</feature>
<dbReference type="RefSeq" id="WP_378268570.1">
    <property type="nucleotide sequence ID" value="NZ_JBHUKR010000019.1"/>
</dbReference>
<comment type="caution">
    <text evidence="5">The sequence shown here is derived from an EMBL/GenBank/DDBJ whole genome shotgun (WGS) entry which is preliminary data.</text>
</comment>
<evidence type="ECO:0000313" key="6">
    <source>
        <dbReference type="Proteomes" id="UP001597417"/>
    </source>
</evidence>
<dbReference type="Gene3D" id="2.160.10.10">
    <property type="entry name" value="Hexapeptide repeat proteins"/>
    <property type="match status" value="3"/>
</dbReference>
<evidence type="ECO:0000256" key="1">
    <source>
        <dbReference type="ARBA" id="ARBA00022450"/>
    </source>
</evidence>
<dbReference type="InterPro" id="IPR045851">
    <property type="entry name" value="AMP-bd_C_sf"/>
</dbReference>
<feature type="transmembrane region" description="Helical" evidence="3">
    <location>
        <begin position="935"/>
        <end position="958"/>
    </location>
</feature>
<dbReference type="PANTHER" id="PTHR45527:SF1">
    <property type="entry name" value="FATTY ACID SYNTHASE"/>
    <property type="match status" value="1"/>
</dbReference>
<dbReference type="Pfam" id="PF13193">
    <property type="entry name" value="AMP-binding_C"/>
    <property type="match status" value="1"/>
</dbReference>
<evidence type="ECO:0000256" key="3">
    <source>
        <dbReference type="SAM" id="Phobius"/>
    </source>
</evidence>
<dbReference type="EMBL" id="JBHUKR010000019">
    <property type="protein sequence ID" value="MFD2420490.1"/>
    <property type="molecule type" value="Genomic_DNA"/>
</dbReference>
<dbReference type="SUPFAM" id="SSF47336">
    <property type="entry name" value="ACP-like"/>
    <property type="match status" value="1"/>
</dbReference>
<dbReference type="SUPFAM" id="SSF56801">
    <property type="entry name" value="Acetyl-CoA synthetase-like"/>
    <property type="match status" value="1"/>
</dbReference>
<sequence length="1356" mass="144640">MSDTVHIRPTSPAHDVRVIRHPATGLETHRSADEPTVITRGVKPLAGHGSGRLHHFFESACDATPDAIALECDGERITYGELDNRANRLANGLRATGLWTGARAGVLLNRSVNLYVALLAVQKANATLVPIDPASPADRVSFIAEDSDLALILSSSDLCEIHGAASCPVVALDVLGPALATAPATRPAPGGGTDPSCYIIYTSGSTGRPKGVEVAQSSICNYLEVVPEIYGIRPSDRVYQGMTVAFDFSIEEIWLTWASGATVVAGPRDSRRIGPGLATFLTSNGITVLYCVPTVLATIDRELPLVRALVVGGETCPPELVERWSKPSRRMFNTYGPTETTITATWVELRPGRPVTIGRPLPTYHVRLLDENQQAVPVGQIGEICVGGVGVARGYVNRPELTAERFLADDSVPGGRLYRTGDLGRLTPDGEIEYHGRADSEVKVRGHRIDLGEIESVLLTDDEVGGAAVALRSEPGADAALVAYVTCPSGSADVTALRDRLAERLHERLPHYMVPAFLEILPALPLMPSGKVDRKVLPPPQSKRLVRASASHAVPETEGERKIAEVWARVFGVDIAELSVTADFFTDLGGHSLLAARAASALRQTDFAGSLSVADLYAYPSVRELAKLIDNADVKTVRLAKTHLRWPGPRHRRRPHRRRVLPTGVMQLLIGYLLLLVVGTPGAAVIGAGGGTVTASQLWDLGVVVAASVVVGRWALPVVGVRLLSIGLRPGRYPLWSRTHLRVWTIQALMAVAPFSTLSGSPMMAPYLRLLGARVGKDCHIATAALPTLLPAMLYLGDGVSIGYNAQLPSSYVEHGWVTVKPVTVRDNAFIGANAVVQAGAELGHGAALADLSLAAEDQIIPAGEQWSGSPAARAPRADPLLEELGRRPRPERGWSLGHRIGFAIGLSALEVLTFVLLAPGLVFGGWALLAYGPLTATAAVALTGPVYVVMTCLVVAAGKKIVLPRTPTGVHPIASGAGLRKWFADKLFQTSLTTTNSLYSTLYAAPWLRLLGARVGKRSEVSTAAHLDPDLLTLGTESFIADMASVGSATYHNGHLATGRTVVGDRSFVGNAALLRSGTVIGRSALLGVHSTAPVDGLPHGTDWLGSPAIRLPRREESESFGDELTYRPSRGRVAERLVIEFFRIVLPGTILGLAAYLFLLSAEMVAGRFGVTAEVFLVPVLASASGLVVVLTVAALKWLVVGRYRPRVEPLWSRFVRRSEFITALYEAAAVPAMIGPLAGTPWIAPLLRLFGVRIGKRTWLGTTFLSEFDLVHIGDDVAVGPATSLQTHLFEDRVMKMSTIDIESGVSIGARTVVLYDTTVGSGATIDPLSLVMKGEHLPAATRWRGIPSRAVH</sequence>
<keyword evidence="3" id="KW-1133">Transmembrane helix</keyword>
<gene>
    <name evidence="5" type="ORF">ACFSXZ_29600</name>
</gene>
<feature type="transmembrane region" description="Helical" evidence="3">
    <location>
        <begin position="1182"/>
        <end position="1202"/>
    </location>
</feature>
<keyword evidence="3" id="KW-0812">Transmembrane</keyword>
<feature type="transmembrane region" description="Helical" evidence="3">
    <location>
        <begin position="903"/>
        <end position="929"/>
    </location>
</feature>
<dbReference type="InterPro" id="IPR036736">
    <property type="entry name" value="ACP-like_sf"/>
</dbReference>
<dbReference type="InterPro" id="IPR000873">
    <property type="entry name" value="AMP-dep_synth/lig_dom"/>
</dbReference>
<dbReference type="InterPro" id="IPR010071">
    <property type="entry name" value="AA_adenyl_dom"/>
</dbReference>
<dbReference type="InterPro" id="IPR042099">
    <property type="entry name" value="ANL_N_sf"/>
</dbReference>
<dbReference type="NCBIfam" id="TIGR01733">
    <property type="entry name" value="AA-adenyl-dom"/>
    <property type="match status" value="1"/>
</dbReference>
<evidence type="ECO:0000256" key="2">
    <source>
        <dbReference type="ARBA" id="ARBA00022553"/>
    </source>
</evidence>
<dbReference type="PROSITE" id="PS50075">
    <property type="entry name" value="CARRIER"/>
    <property type="match status" value="1"/>
</dbReference>
<evidence type="ECO:0000259" key="4">
    <source>
        <dbReference type="PROSITE" id="PS50075"/>
    </source>
</evidence>
<dbReference type="SUPFAM" id="SSF51161">
    <property type="entry name" value="Trimeric LpxA-like enzymes"/>
    <property type="match status" value="3"/>
</dbReference>
<keyword evidence="1" id="KW-0596">Phosphopantetheine</keyword>
<proteinExistence type="predicted"/>
<dbReference type="CDD" id="cd05930">
    <property type="entry name" value="A_NRPS"/>
    <property type="match status" value="1"/>
</dbReference>
<feature type="domain" description="Carrier" evidence="4">
    <location>
        <begin position="554"/>
        <end position="633"/>
    </location>
</feature>
<feature type="transmembrane region" description="Helical" evidence="3">
    <location>
        <begin position="701"/>
        <end position="724"/>
    </location>
</feature>
<keyword evidence="2" id="KW-0597">Phosphoprotein</keyword>